<dbReference type="AlphaFoldDB" id="A0A7J5YCH3"/>
<evidence type="ECO:0000256" key="1">
    <source>
        <dbReference type="SAM" id="MobiDB-lite"/>
    </source>
</evidence>
<evidence type="ECO:0000313" key="2">
    <source>
        <dbReference type="EMBL" id="KAF3846459.1"/>
    </source>
</evidence>
<reference evidence="2 3" key="1">
    <citation type="submission" date="2020-03" db="EMBL/GenBank/DDBJ databases">
        <title>Dissostichus mawsoni Genome sequencing and assembly.</title>
        <authorList>
            <person name="Park H."/>
        </authorList>
    </citation>
    <scope>NUCLEOTIDE SEQUENCE [LARGE SCALE GENOMIC DNA]</scope>
    <source>
        <strain evidence="2">DM0001</strain>
        <tissue evidence="2">Muscle</tissue>
    </source>
</reference>
<proteinExistence type="predicted"/>
<dbReference type="EMBL" id="JAAKFY010000014">
    <property type="protein sequence ID" value="KAF3846459.1"/>
    <property type="molecule type" value="Genomic_DNA"/>
</dbReference>
<feature type="region of interest" description="Disordered" evidence="1">
    <location>
        <begin position="14"/>
        <end position="35"/>
    </location>
</feature>
<protein>
    <submittedName>
        <fullName evidence="2">Uncharacterized protein</fullName>
    </submittedName>
</protein>
<organism evidence="2 3">
    <name type="scientific">Dissostichus mawsoni</name>
    <name type="common">Antarctic cod</name>
    <dbReference type="NCBI Taxonomy" id="36200"/>
    <lineage>
        <taxon>Eukaryota</taxon>
        <taxon>Metazoa</taxon>
        <taxon>Chordata</taxon>
        <taxon>Craniata</taxon>
        <taxon>Vertebrata</taxon>
        <taxon>Euteleostomi</taxon>
        <taxon>Actinopterygii</taxon>
        <taxon>Neopterygii</taxon>
        <taxon>Teleostei</taxon>
        <taxon>Neoteleostei</taxon>
        <taxon>Acanthomorphata</taxon>
        <taxon>Eupercaria</taxon>
        <taxon>Perciformes</taxon>
        <taxon>Notothenioidei</taxon>
        <taxon>Nototheniidae</taxon>
        <taxon>Dissostichus</taxon>
    </lineage>
</organism>
<sequence length="196" mass="22004">MPGAGVHVRAQCSHAAAHKHSEPHVMPNSDRGLDADGLTEMKHIRASLYCQSPAHGQKKVLNANRDKTTHNMRNHQNPLVMILKLNCNISTAAWVDMKGIQAYLVSINRSSNRKHVGFDNNLQRVRMAGHSDGIHLLRFLSLRLLLLLLLHDFGPACVRKALERSILCVTCRRESKRGANTESYKEDNLKIKGLHK</sequence>
<keyword evidence="3" id="KW-1185">Reference proteome</keyword>
<evidence type="ECO:0000313" key="3">
    <source>
        <dbReference type="Proteomes" id="UP000518266"/>
    </source>
</evidence>
<comment type="caution">
    <text evidence="2">The sequence shown here is derived from an EMBL/GenBank/DDBJ whole genome shotgun (WGS) entry which is preliminary data.</text>
</comment>
<gene>
    <name evidence="2" type="ORF">F7725_003537</name>
</gene>
<accession>A0A7J5YCH3</accession>
<dbReference type="Proteomes" id="UP000518266">
    <property type="component" value="Unassembled WGS sequence"/>
</dbReference>
<name>A0A7J5YCH3_DISMA</name>